<evidence type="ECO:0000313" key="1">
    <source>
        <dbReference type="EMBL" id="RVW30944.1"/>
    </source>
</evidence>
<dbReference type="AlphaFoldDB" id="A0A438D689"/>
<dbReference type="EMBL" id="QGNW01001777">
    <property type="protein sequence ID" value="RVW30944.1"/>
    <property type="molecule type" value="Genomic_DNA"/>
</dbReference>
<reference evidence="1 2" key="1">
    <citation type="journal article" date="2018" name="PLoS Genet.">
        <title>Population sequencing reveals clonal diversity and ancestral inbreeding in the grapevine cultivar Chardonnay.</title>
        <authorList>
            <person name="Roach M.J."/>
            <person name="Johnson D.L."/>
            <person name="Bohlmann J."/>
            <person name="van Vuuren H.J."/>
            <person name="Jones S.J."/>
            <person name="Pretorius I.S."/>
            <person name="Schmidt S.A."/>
            <person name="Borneman A.R."/>
        </authorList>
    </citation>
    <scope>NUCLEOTIDE SEQUENCE [LARGE SCALE GENOMIC DNA]</scope>
    <source>
        <strain evidence="2">cv. Chardonnay</strain>
        <tissue evidence="1">Leaf</tissue>
    </source>
</reference>
<accession>A0A438D689</accession>
<name>A0A438D689_VITVI</name>
<gene>
    <name evidence="1" type="ORF">CK203_097333</name>
</gene>
<evidence type="ECO:0000313" key="2">
    <source>
        <dbReference type="Proteomes" id="UP000288805"/>
    </source>
</evidence>
<proteinExistence type="predicted"/>
<dbReference type="Proteomes" id="UP000288805">
    <property type="component" value="Unassembled WGS sequence"/>
</dbReference>
<sequence length="79" mass="9084">MATNLPEGYAGDFLEQNSRNSLLFWTRPLYSSNGFYHGAAAEFRRWLNPLRRRRLPRVGLSVRPELGERDYNDIGGVGK</sequence>
<organism evidence="1 2">
    <name type="scientific">Vitis vinifera</name>
    <name type="common">Grape</name>
    <dbReference type="NCBI Taxonomy" id="29760"/>
    <lineage>
        <taxon>Eukaryota</taxon>
        <taxon>Viridiplantae</taxon>
        <taxon>Streptophyta</taxon>
        <taxon>Embryophyta</taxon>
        <taxon>Tracheophyta</taxon>
        <taxon>Spermatophyta</taxon>
        <taxon>Magnoliopsida</taxon>
        <taxon>eudicotyledons</taxon>
        <taxon>Gunneridae</taxon>
        <taxon>Pentapetalae</taxon>
        <taxon>rosids</taxon>
        <taxon>Vitales</taxon>
        <taxon>Vitaceae</taxon>
        <taxon>Viteae</taxon>
        <taxon>Vitis</taxon>
    </lineage>
</organism>
<dbReference type="Gramene" id="Vitis14g01068.t01">
    <property type="protein sequence ID" value="Vitis14g01068.t01.CDS"/>
    <property type="gene ID" value="Vitis14g01068"/>
</dbReference>
<protein>
    <submittedName>
        <fullName evidence="1">Uncharacterized protein</fullName>
    </submittedName>
</protein>
<comment type="caution">
    <text evidence="1">The sequence shown here is derived from an EMBL/GenBank/DDBJ whole genome shotgun (WGS) entry which is preliminary data.</text>
</comment>